<dbReference type="Proteomes" id="UP000316665">
    <property type="component" value="Chromosome"/>
</dbReference>
<keyword evidence="3" id="KW-1185">Reference proteome</keyword>
<dbReference type="Pfam" id="PF01569">
    <property type="entry name" value="PAP2"/>
    <property type="match status" value="1"/>
</dbReference>
<proteinExistence type="predicted"/>
<name>A0A4Y6RHP8_9BURK</name>
<feature type="domain" description="Phosphatidic acid phosphatase type 2/haloperoxidase" evidence="1">
    <location>
        <begin position="20"/>
        <end position="113"/>
    </location>
</feature>
<reference evidence="2 3" key="1">
    <citation type="submission" date="2019-06" db="EMBL/GenBank/DDBJ databases">
        <title>Complete genome sequence of Janthinobacterium sp. SNU WT3 isolated from diseased rainbow trout.</title>
        <authorList>
            <person name="Oh W.T."/>
            <person name="Park S.C."/>
        </authorList>
    </citation>
    <scope>NUCLEOTIDE SEQUENCE [LARGE SCALE GENOMIC DNA]</scope>
    <source>
        <strain evidence="2 3">SNU WT3</strain>
    </source>
</reference>
<dbReference type="SUPFAM" id="SSF48317">
    <property type="entry name" value="Acid phosphatase/Vanadium-dependent haloperoxidase"/>
    <property type="match status" value="1"/>
</dbReference>
<dbReference type="KEGG" id="jas:FJQ89_16240"/>
<evidence type="ECO:0000313" key="3">
    <source>
        <dbReference type="Proteomes" id="UP000316665"/>
    </source>
</evidence>
<evidence type="ECO:0000259" key="1">
    <source>
        <dbReference type="Pfam" id="PF01569"/>
    </source>
</evidence>
<gene>
    <name evidence="2" type="ORF">FJQ89_16240</name>
</gene>
<dbReference type="AlphaFoldDB" id="A0A4Y6RHP8"/>
<dbReference type="InterPro" id="IPR000326">
    <property type="entry name" value="PAP2/HPO"/>
</dbReference>
<dbReference type="OrthoDB" id="19542at2"/>
<protein>
    <recommendedName>
        <fullName evidence="1">Phosphatidic acid phosphatase type 2/haloperoxidase domain-containing protein</fullName>
    </recommendedName>
</protein>
<evidence type="ECO:0000313" key="2">
    <source>
        <dbReference type="EMBL" id="QDG71795.1"/>
    </source>
</evidence>
<accession>A0A4Y6RHP8</accession>
<dbReference type="EMBL" id="CP041185">
    <property type="protein sequence ID" value="QDG71795.1"/>
    <property type="molecule type" value="Genomic_DNA"/>
</dbReference>
<dbReference type="InterPro" id="IPR036938">
    <property type="entry name" value="PAP2/HPO_sf"/>
</dbReference>
<organism evidence="2 3">
    <name type="scientific">Janthinobacterium tructae</name>
    <dbReference type="NCBI Taxonomy" id="2590869"/>
    <lineage>
        <taxon>Bacteria</taxon>
        <taxon>Pseudomonadati</taxon>
        <taxon>Pseudomonadota</taxon>
        <taxon>Betaproteobacteria</taxon>
        <taxon>Burkholderiales</taxon>
        <taxon>Oxalobacteraceae</taxon>
        <taxon>Janthinobacterium</taxon>
    </lineage>
</organism>
<sequence length="139" mass="14658">MSQALHSFARTTHLIRKEIGVTCVSKHMIARARPGDGKSAWDSFGNAEKRSDGRFPSEHVSIALVAVTPFAKEYDAPWLHGVAVLGSAGRAGDRKHWVSDTVPAVFSAMRSAVGCGNLSAKSGSCLTTNSGSKELSVGC</sequence>
<dbReference type="RefSeq" id="WP_141170928.1">
    <property type="nucleotide sequence ID" value="NZ_CP041185.1"/>
</dbReference>